<dbReference type="FunFam" id="1.10.274.100:FF:000006">
    <property type="entry name" value="DNA-directed RNA polymerase subunit"/>
    <property type="match status" value="1"/>
</dbReference>
<evidence type="ECO:0000256" key="2">
    <source>
        <dbReference type="ARBA" id="ARBA00006460"/>
    </source>
</evidence>
<feature type="compositionally biased region" description="Basic and acidic residues" evidence="15">
    <location>
        <begin position="1415"/>
        <end position="1428"/>
    </location>
</feature>
<dbReference type="InterPro" id="IPR007081">
    <property type="entry name" value="RNA_pol_Rpb1_5"/>
</dbReference>
<feature type="domain" description="RNA polymerase N-terminal" evidence="16">
    <location>
        <begin position="387"/>
        <end position="731"/>
    </location>
</feature>
<sequence length="1716" mass="191003">MDIAHPLHSEVTSLSFSFLSSEDIRSISVQRVENPVLLDNLNMPTRGGLYDPKLGPMKKGDICETCKLSYFDCPGHYGHIELPSPVFHPLFMNQCYQLLRGVCLYCHHFKMPEIILKRYVARLRLLDAGCLEEAHYVAQLVPGTGESKQAADGDAADEDADADVSAESAAEFILRIETYVKQVIKHKKKKNEHDAYKEGLVYEERRRVMLEFGKKIWNRCSHCQAYGNTFRKEKAVKIVEYDLTPKQKQANAVLNLKKPSASFGTNGRSLVSKKLKNDAMDVDEGIEASSASGSSGSEDEMEVDDDDESEESEDQVDEGLGIDGIARTASGQVKGSRGRNERVLAAAEVRGHLRRLFQLESEICSLIYGRHGTPSARAHANPAPVADMFFMEVVPVTPTRFRPASMMGDDLFENAQNTLLSELITTCERVQTLSQTLRDFKRLDKSPELAEKLKAFDETRSFELLLESLITLQHNVNSLIDSTKNPKVMAQGKLPPPGIKQLLEKKEGLFRKHMMGKRVNYAARSVISPDINIETNEIGIPPVFAKKLTYPEPVTPMNVHEMRRLVINGPKVHPGATIVQNEDGTQISLDKMSPEQREAVANQLLTPQNDQYAGGSSMSIPARNKKVFRHIRDGDIVILNRQPTLHKPSMMCHRVKVLHGEKTIRMHYANCNSYNADFDGDEMNIHFPQNEIARAEAQMIANTDNQYLVPTSGNPLRGLIQDHVVAGVWMCNKSTFFTRDEYYQLIYGALRTEDNYTGGGRIRTLPPAIFKPRPMWTGKQIFSTIMLNLTPDNAKGLNLMSQNKIANSLWKRDDSKDRDMSEEQVIFVDGHLLVGILDKSQYGASSYGLVHSVHELYGPYTANRLLAVLSRVLTKYLQHTAFTCRMDDLILTDEGEKLRKDILAAAKEDGVYTAMKYVGLPEGSSPDDPSAQANLKMRLEEILHNDSLMAGYDGVMQQKFNKTTSKINNDVLPAHLIRPFPDNNMQTMTLSGAKGSKVNASQISTLLGQQALEGRRVPTMVSGKTLPAFKAYDTSARAGGYVANRFLTGVRPQEYYFHCMAGREGLIDTAVKTARSGYLQRCLIKHLEGVKVHYDHTVRDSDASILQFLYGDDAIDVTKSKHLTKFDFAARNHDSLLNKYDPSAIAGKVDDSEAIDWSKKALKKPAKYEPAMSIYQPSRYLGSMSESYARDVNEYVASNKAGYIQPRKGETPPSAYASARIPEREFTQLARVRYMRSLVDPGEAVGLLASQGVGEPSTQMTLNTFHLAGHGAANVTLGIPRLREIVMTAARNPATPTMTLPLREHVEAGDADAFVKHVSRLTLSEVVEKVTVTERLSGKTADANNSRVRKYTVLLDLYPPEEYTEEYKITVDQLHDALCTSFADRVKRQIVNQLRTAIKAKEQDQAVGKGLRLRAGADLEEAPRRGRDDELDDDDEDSGQLKRARQARALEYEDDDEEMDVKDLEDIIEAEQESESDDEDDEDDPATKAAWDAAADVLAEQFKRASKYATDFHFDSRGKSAQFELEFPGQAPKLLLVDLVEQACREAVIHEIPAIGRCLKNFDDKGAFSRSLTTEGSNIRGMWALADELIDLDKIGSNDVYAILQTYGVEAARRTIINEMAGIFGVYGIGVDYRHLTIIADYMTHAGGYSPFNRTGISQKSSPLLKASFETTVAFLSDATLHGDFDDLTSPAAKIVLGKPSGSGTGAFDVRAPTRM</sequence>
<dbReference type="Pfam" id="PF04997">
    <property type="entry name" value="RNA_pol_Rpb1_1"/>
    <property type="match status" value="1"/>
</dbReference>
<evidence type="ECO:0000313" key="18">
    <source>
        <dbReference type="Proteomes" id="UP001222932"/>
    </source>
</evidence>
<comment type="subunit">
    <text evidence="3">Component of the RNA polymerase I (Pol I) complex consisting of at least 13 subunits.</text>
</comment>
<dbReference type="InterPro" id="IPR038120">
    <property type="entry name" value="Rpb1_funnel_sf"/>
</dbReference>
<dbReference type="InterPro" id="IPR044893">
    <property type="entry name" value="RNA_pol_Rpb1_clamp_domain"/>
</dbReference>
<dbReference type="Pfam" id="PF05000">
    <property type="entry name" value="RNA_pol_Rpb1_4"/>
    <property type="match status" value="1"/>
</dbReference>
<feature type="compositionally biased region" description="Acidic residues" evidence="15">
    <location>
        <begin position="1429"/>
        <end position="1438"/>
    </location>
</feature>
<keyword evidence="18" id="KW-1185">Reference proteome</keyword>
<dbReference type="InterPro" id="IPR007066">
    <property type="entry name" value="RNA_pol_Rpb1_3"/>
</dbReference>
<dbReference type="Gene3D" id="6.10.250.2940">
    <property type="match status" value="1"/>
</dbReference>
<organism evidence="17 18">
    <name type="scientific">Cutaneotrichosporon spelunceum</name>
    <dbReference type="NCBI Taxonomy" id="1672016"/>
    <lineage>
        <taxon>Eukaryota</taxon>
        <taxon>Fungi</taxon>
        <taxon>Dikarya</taxon>
        <taxon>Basidiomycota</taxon>
        <taxon>Agaricomycotina</taxon>
        <taxon>Tremellomycetes</taxon>
        <taxon>Trichosporonales</taxon>
        <taxon>Trichosporonaceae</taxon>
        <taxon>Cutaneotrichosporon</taxon>
    </lineage>
</organism>
<feature type="compositionally biased region" description="Acidic residues" evidence="15">
    <location>
        <begin position="297"/>
        <end position="317"/>
    </location>
</feature>
<comment type="function">
    <text evidence="13">DNA-dependent RNA polymerase catalyzes the transcription of DNA into RNA using the four ribonucleoside triphosphates as substrates. Largest and catalytic core component of RNA polymerase I which synthesizes ribosomal RNA precursors. Forms the polymerase active center together with the second largest subunit. A single stranded DNA template strand of the promoter is positioned within the central active site cleft of Pol I. A bridging helix emanates from RPA1 and crosses the cleft near the catalytic site and is thought to promote translocation of Pol I by acting as a ratchet that moves the RNA-DNA hybrid through the active site by switching from straight to bent conformations at each step of nucleotide addition.</text>
</comment>
<dbReference type="FunFam" id="2.40.40.20:FF:000019">
    <property type="entry name" value="DNA-directed RNA polymerase II subunit RPB1"/>
    <property type="match status" value="1"/>
</dbReference>
<dbReference type="InterPro" id="IPR047107">
    <property type="entry name" value="DNA-dir_RNA_pol1_lsu_C"/>
</dbReference>
<dbReference type="CDD" id="cd01435">
    <property type="entry name" value="RNAP_I_RPA1_N"/>
    <property type="match status" value="1"/>
</dbReference>
<reference evidence="17" key="2">
    <citation type="submission" date="2023-06" db="EMBL/GenBank/DDBJ databases">
        <authorList>
            <person name="Kobayashi Y."/>
            <person name="Kayamori A."/>
            <person name="Aoki K."/>
            <person name="Shiwa Y."/>
            <person name="Fujita N."/>
            <person name="Sugita T."/>
            <person name="Iwasaki W."/>
            <person name="Tanaka N."/>
            <person name="Takashima M."/>
        </authorList>
    </citation>
    <scope>NUCLEOTIDE SEQUENCE</scope>
    <source>
        <strain evidence="17">HIS016</strain>
    </source>
</reference>
<evidence type="ECO:0000259" key="16">
    <source>
        <dbReference type="SMART" id="SM00663"/>
    </source>
</evidence>
<dbReference type="Gene3D" id="4.10.860.120">
    <property type="entry name" value="RNA polymerase II, clamp domain"/>
    <property type="match status" value="1"/>
</dbReference>
<dbReference type="FunFam" id="3.30.1490.180:FF:000003">
    <property type="entry name" value="DNA-directed RNA polymerase subunit"/>
    <property type="match status" value="1"/>
</dbReference>
<keyword evidence="8" id="KW-0862">Zinc</keyword>
<evidence type="ECO:0000256" key="8">
    <source>
        <dbReference type="ARBA" id="ARBA00022833"/>
    </source>
</evidence>
<dbReference type="Gene3D" id="1.10.274.100">
    <property type="entry name" value="RNA polymerase Rpb1, domain 3"/>
    <property type="match status" value="1"/>
</dbReference>
<evidence type="ECO:0000313" key="17">
    <source>
        <dbReference type="EMBL" id="GMK53959.1"/>
    </source>
</evidence>
<dbReference type="PANTHER" id="PTHR19376">
    <property type="entry name" value="DNA-DIRECTED RNA POLYMERASE"/>
    <property type="match status" value="1"/>
</dbReference>
<dbReference type="CDD" id="cd02735">
    <property type="entry name" value="RNAP_I_Rpa1_C"/>
    <property type="match status" value="1"/>
</dbReference>
<dbReference type="InterPro" id="IPR007080">
    <property type="entry name" value="RNA_pol_Rpb1_1"/>
</dbReference>
<evidence type="ECO:0000256" key="5">
    <source>
        <dbReference type="ARBA" id="ARBA00022679"/>
    </source>
</evidence>
<comment type="caution">
    <text evidence="17">The sequence shown here is derived from an EMBL/GenBank/DDBJ whole genome shotgun (WGS) entry which is preliminary data.</text>
</comment>
<keyword evidence="7" id="KW-0479">Metal-binding</keyword>
<gene>
    <name evidence="17" type="primary">RPA190</name>
    <name evidence="17" type="ORF">CspeluHIS016_0105450</name>
</gene>
<dbReference type="SUPFAM" id="SSF64484">
    <property type="entry name" value="beta and beta-prime subunits of DNA dependent RNA-polymerase"/>
    <property type="match status" value="1"/>
</dbReference>
<feature type="compositionally biased region" description="Low complexity" evidence="15">
    <location>
        <begin position="287"/>
        <end position="296"/>
    </location>
</feature>
<dbReference type="EC" id="2.7.7.6" evidence="14"/>
<evidence type="ECO:0000256" key="10">
    <source>
        <dbReference type="ARBA" id="ARBA00023163"/>
    </source>
</evidence>
<dbReference type="Proteomes" id="UP001222932">
    <property type="component" value="Unassembled WGS sequence"/>
</dbReference>
<comment type="similarity">
    <text evidence="2 14">Belongs to the RNA polymerase beta' chain family.</text>
</comment>
<dbReference type="Gene3D" id="1.10.357.120">
    <property type="match status" value="1"/>
</dbReference>
<feature type="region of interest" description="Disordered" evidence="15">
    <location>
        <begin position="1414"/>
        <end position="1461"/>
    </location>
</feature>
<proteinExistence type="inferred from homology"/>
<dbReference type="GO" id="GO:0006351">
    <property type="term" value="P:DNA-templated transcription"/>
    <property type="evidence" value="ECO:0007669"/>
    <property type="project" value="InterPro"/>
</dbReference>
<dbReference type="Pfam" id="PF00623">
    <property type="entry name" value="RNA_pol_Rpb1_2"/>
    <property type="match status" value="1"/>
</dbReference>
<keyword evidence="5 14" id="KW-0808">Transferase</keyword>
<keyword evidence="6 14" id="KW-0548">Nucleotidyltransferase</keyword>
<dbReference type="InterPro" id="IPR000722">
    <property type="entry name" value="RNA_pol_asu"/>
</dbReference>
<dbReference type="InterPro" id="IPR007083">
    <property type="entry name" value="RNA_pol_Rpb1_4"/>
</dbReference>
<evidence type="ECO:0000256" key="13">
    <source>
        <dbReference type="ARBA" id="ARBA00053996"/>
    </source>
</evidence>
<dbReference type="Gene3D" id="3.30.70.2850">
    <property type="match status" value="1"/>
</dbReference>
<keyword evidence="9" id="KW-0460">Magnesium</keyword>
<evidence type="ECO:0000256" key="4">
    <source>
        <dbReference type="ARBA" id="ARBA00022478"/>
    </source>
</evidence>
<dbReference type="InterPro" id="IPR006592">
    <property type="entry name" value="RNA_pol_N"/>
</dbReference>
<evidence type="ECO:0000256" key="11">
    <source>
        <dbReference type="ARBA" id="ARBA00023242"/>
    </source>
</evidence>
<dbReference type="Pfam" id="PF04983">
    <property type="entry name" value="RNA_pol_Rpb1_3"/>
    <property type="match status" value="1"/>
</dbReference>
<dbReference type="InterPro" id="IPR015699">
    <property type="entry name" value="DNA-dir_RNA_pol1_lsu_N"/>
</dbReference>
<evidence type="ECO:0000256" key="15">
    <source>
        <dbReference type="SAM" id="MobiDB-lite"/>
    </source>
</evidence>
<accession>A0AAD3TNZ7</accession>
<evidence type="ECO:0000256" key="6">
    <source>
        <dbReference type="ARBA" id="ARBA00022695"/>
    </source>
</evidence>
<evidence type="ECO:0000256" key="12">
    <source>
        <dbReference type="ARBA" id="ARBA00048552"/>
    </source>
</evidence>
<dbReference type="EMBL" id="BTCM01000001">
    <property type="protein sequence ID" value="GMK53959.1"/>
    <property type="molecule type" value="Genomic_DNA"/>
</dbReference>
<evidence type="ECO:0000256" key="7">
    <source>
        <dbReference type="ARBA" id="ARBA00022723"/>
    </source>
</evidence>
<evidence type="ECO:0000256" key="14">
    <source>
        <dbReference type="RuleBase" id="RU004279"/>
    </source>
</evidence>
<evidence type="ECO:0000256" key="1">
    <source>
        <dbReference type="ARBA" id="ARBA00004123"/>
    </source>
</evidence>
<evidence type="ECO:0000256" key="3">
    <source>
        <dbReference type="ARBA" id="ARBA00011251"/>
    </source>
</evidence>
<evidence type="ECO:0000256" key="9">
    <source>
        <dbReference type="ARBA" id="ARBA00022842"/>
    </source>
</evidence>
<dbReference type="GO" id="GO:0003899">
    <property type="term" value="F:DNA-directed RNA polymerase activity"/>
    <property type="evidence" value="ECO:0007669"/>
    <property type="project" value="UniProtKB-EC"/>
</dbReference>
<comment type="subcellular location">
    <subcellularLocation>
        <location evidence="1">Nucleus</location>
    </subcellularLocation>
</comment>
<reference evidence="17" key="1">
    <citation type="journal article" date="2023" name="BMC Genomics">
        <title>Chromosome-level genome assemblies of Cutaneotrichosporon spp. (Trichosporonales, Basidiomycota) reveal imbalanced evolution between nucleotide sequences and chromosome synteny.</title>
        <authorList>
            <person name="Kobayashi Y."/>
            <person name="Kayamori A."/>
            <person name="Aoki K."/>
            <person name="Shiwa Y."/>
            <person name="Matsutani M."/>
            <person name="Fujita N."/>
            <person name="Sugita T."/>
            <person name="Iwasaki W."/>
            <person name="Tanaka N."/>
            <person name="Takashima M."/>
        </authorList>
    </citation>
    <scope>NUCLEOTIDE SEQUENCE</scope>
    <source>
        <strain evidence="17">HIS016</strain>
    </source>
</reference>
<dbReference type="GO" id="GO:0046872">
    <property type="term" value="F:metal ion binding"/>
    <property type="evidence" value="ECO:0007669"/>
    <property type="project" value="UniProtKB-KW"/>
</dbReference>
<keyword evidence="10 14" id="KW-0804">Transcription</keyword>
<comment type="catalytic activity">
    <reaction evidence="12 14">
        <text>RNA(n) + a ribonucleoside 5'-triphosphate = RNA(n+1) + diphosphate</text>
        <dbReference type="Rhea" id="RHEA:21248"/>
        <dbReference type="Rhea" id="RHEA-COMP:14527"/>
        <dbReference type="Rhea" id="RHEA-COMP:17342"/>
        <dbReference type="ChEBI" id="CHEBI:33019"/>
        <dbReference type="ChEBI" id="CHEBI:61557"/>
        <dbReference type="ChEBI" id="CHEBI:140395"/>
        <dbReference type="EC" id="2.7.7.6"/>
    </reaction>
</comment>
<dbReference type="InterPro" id="IPR042102">
    <property type="entry name" value="RNA_pol_Rpb1_3_sf"/>
</dbReference>
<keyword evidence="4 14" id="KW-0240">DNA-directed RNA polymerase</keyword>
<dbReference type="FunFam" id="4.10.860.120:FF:000006">
    <property type="entry name" value="DNA-directed RNA polymerase subunit"/>
    <property type="match status" value="1"/>
</dbReference>
<keyword evidence="11" id="KW-0539">Nucleus</keyword>
<dbReference type="Pfam" id="PF04998">
    <property type="entry name" value="RNA_pol_Rpb1_5"/>
    <property type="match status" value="2"/>
</dbReference>
<dbReference type="FunFam" id="1.10.150.390:FF:000005">
    <property type="entry name" value="DNA-directed RNA polymerase subunit"/>
    <property type="match status" value="1"/>
</dbReference>
<dbReference type="Gene3D" id="1.10.150.390">
    <property type="match status" value="1"/>
</dbReference>
<dbReference type="Gene3D" id="1.10.132.30">
    <property type="match status" value="1"/>
</dbReference>
<dbReference type="Gene3D" id="2.40.40.20">
    <property type="match status" value="1"/>
</dbReference>
<dbReference type="GO" id="GO:0003677">
    <property type="term" value="F:DNA binding"/>
    <property type="evidence" value="ECO:0007669"/>
    <property type="project" value="InterPro"/>
</dbReference>
<dbReference type="Gene3D" id="3.30.1490.180">
    <property type="entry name" value="RNA polymerase ii"/>
    <property type="match status" value="1"/>
</dbReference>
<dbReference type="InterPro" id="IPR045867">
    <property type="entry name" value="DNA-dir_RpoC_beta_prime"/>
</dbReference>
<protein>
    <recommendedName>
        <fullName evidence="14">DNA-directed RNA polymerase subunit</fullName>
        <ecNumber evidence="14">2.7.7.6</ecNumber>
    </recommendedName>
</protein>
<feature type="region of interest" description="Disordered" evidence="15">
    <location>
        <begin position="286"/>
        <end position="340"/>
    </location>
</feature>
<dbReference type="PANTHER" id="PTHR19376:SF11">
    <property type="entry name" value="DNA-DIRECTED RNA POLYMERASE I SUBUNIT RPA1"/>
    <property type="match status" value="1"/>
</dbReference>
<name>A0AAD3TNZ7_9TREE</name>
<dbReference type="SMART" id="SM00663">
    <property type="entry name" value="RPOLA_N"/>
    <property type="match status" value="1"/>
</dbReference>
<dbReference type="GO" id="GO:0005736">
    <property type="term" value="C:RNA polymerase I complex"/>
    <property type="evidence" value="ECO:0007669"/>
    <property type="project" value="TreeGrafter"/>
</dbReference>